<reference evidence="3" key="1">
    <citation type="submission" date="2021-07" db="EMBL/GenBank/DDBJ databases">
        <authorList>
            <person name="Catto M.A."/>
            <person name="Jacobson A."/>
            <person name="Kennedy G."/>
            <person name="Labadie P."/>
            <person name="Hunt B.G."/>
            <person name="Srinivasan R."/>
        </authorList>
    </citation>
    <scope>NUCLEOTIDE SEQUENCE</scope>
    <source>
        <strain evidence="3">PL_HMW_Pooled</strain>
        <tissue evidence="3">Head</tissue>
    </source>
</reference>
<accession>A0AAE1LAQ6</accession>
<name>A0AAE1LAQ6_9NEOP</name>
<dbReference type="AlphaFoldDB" id="A0AAE1LAQ6"/>
<dbReference type="GO" id="GO:0045944">
    <property type="term" value="P:positive regulation of transcription by RNA polymerase II"/>
    <property type="evidence" value="ECO:0007669"/>
    <property type="project" value="TreeGrafter"/>
</dbReference>
<dbReference type="GO" id="GO:0070888">
    <property type="term" value="F:E-box binding"/>
    <property type="evidence" value="ECO:0007669"/>
    <property type="project" value="TreeGrafter"/>
</dbReference>
<dbReference type="GO" id="GO:0007423">
    <property type="term" value="P:sensory organ development"/>
    <property type="evidence" value="ECO:0007669"/>
    <property type="project" value="TreeGrafter"/>
</dbReference>
<dbReference type="PANTHER" id="PTHR19290">
    <property type="entry name" value="BASIC HELIX-LOOP-HELIX PROTEIN NEUROGENIN-RELATED"/>
    <property type="match status" value="1"/>
</dbReference>
<dbReference type="Proteomes" id="UP001219518">
    <property type="component" value="Unassembled WGS sequence"/>
</dbReference>
<dbReference type="GO" id="GO:0000981">
    <property type="term" value="F:DNA-binding transcription factor activity, RNA polymerase II-specific"/>
    <property type="evidence" value="ECO:0007669"/>
    <property type="project" value="TreeGrafter"/>
</dbReference>
<dbReference type="Pfam" id="PF00010">
    <property type="entry name" value="HLH"/>
    <property type="match status" value="1"/>
</dbReference>
<feature type="region of interest" description="Disordered" evidence="1">
    <location>
        <begin position="12"/>
        <end position="160"/>
    </location>
</feature>
<dbReference type="Gene3D" id="4.10.280.10">
    <property type="entry name" value="Helix-loop-helix DNA-binding domain"/>
    <property type="match status" value="1"/>
</dbReference>
<dbReference type="PANTHER" id="PTHR19290:SF169">
    <property type="entry name" value="PROTEIN ATONAL"/>
    <property type="match status" value="1"/>
</dbReference>
<dbReference type="SMART" id="SM00353">
    <property type="entry name" value="HLH"/>
    <property type="match status" value="1"/>
</dbReference>
<dbReference type="CDD" id="cd19715">
    <property type="entry name" value="bHLH_TS_amos_like"/>
    <property type="match status" value="1"/>
</dbReference>
<feature type="compositionally biased region" description="Basic residues" evidence="1">
    <location>
        <begin position="29"/>
        <end position="41"/>
    </location>
</feature>
<evidence type="ECO:0000313" key="3">
    <source>
        <dbReference type="EMBL" id="KAK3911257.1"/>
    </source>
</evidence>
<evidence type="ECO:0000259" key="2">
    <source>
        <dbReference type="PROSITE" id="PS50888"/>
    </source>
</evidence>
<feature type="compositionally biased region" description="Acidic residues" evidence="1">
    <location>
        <begin position="126"/>
        <end position="145"/>
    </location>
</feature>
<dbReference type="GO" id="GO:0061564">
    <property type="term" value="P:axon development"/>
    <property type="evidence" value="ECO:0007669"/>
    <property type="project" value="TreeGrafter"/>
</dbReference>
<dbReference type="SUPFAM" id="SSF47459">
    <property type="entry name" value="HLH, helix-loop-helix DNA-binding domain"/>
    <property type="match status" value="1"/>
</dbReference>
<dbReference type="InterPro" id="IPR011598">
    <property type="entry name" value="bHLH_dom"/>
</dbReference>
<comment type="caution">
    <text evidence="3">The sequence shown here is derived from an EMBL/GenBank/DDBJ whole genome shotgun (WGS) entry which is preliminary data.</text>
</comment>
<dbReference type="GO" id="GO:0046983">
    <property type="term" value="F:protein dimerization activity"/>
    <property type="evidence" value="ECO:0007669"/>
    <property type="project" value="InterPro"/>
</dbReference>
<protein>
    <submittedName>
        <fullName evidence="3">Protein atonal</fullName>
    </submittedName>
</protein>
<reference evidence="3" key="2">
    <citation type="journal article" date="2023" name="BMC Genomics">
        <title>Pest status, molecular evolution, and epigenetic factors derived from the genome assembly of Frankliniella fusca, a thysanopteran phytovirus vector.</title>
        <authorList>
            <person name="Catto M.A."/>
            <person name="Labadie P.E."/>
            <person name="Jacobson A.L."/>
            <person name="Kennedy G.G."/>
            <person name="Srinivasan R."/>
            <person name="Hunt B.G."/>
        </authorList>
    </citation>
    <scope>NUCLEOTIDE SEQUENCE</scope>
    <source>
        <strain evidence="3">PL_HMW_Pooled</strain>
    </source>
</reference>
<evidence type="ECO:0000256" key="1">
    <source>
        <dbReference type="SAM" id="MobiDB-lite"/>
    </source>
</evidence>
<dbReference type="InterPro" id="IPR036638">
    <property type="entry name" value="HLH_DNA-bd_sf"/>
</dbReference>
<dbReference type="PROSITE" id="PS50888">
    <property type="entry name" value="BHLH"/>
    <property type="match status" value="1"/>
</dbReference>
<sequence length="226" mass="24746">MATYLYLPGISSGGHHLGGPMSSTATYGHYHHHHHHHHHHGHQELPPSPPPSLQSWTLEHGSQVDGHLGLPLPLGPAAHPHGSDGCHSPTPSDRSLSPVERRHQQNLAAFNVEVQQPRASSSSFALDEDALEEDEDDALDGDDDDGKQPGGVGGKRRAGKALSPVVVKKRRLAANARERRRMLNLNTAFDRLRTHLPSLGSDRQLSKYETLQMAQTYINALVDLLH</sequence>
<dbReference type="GO" id="GO:0005634">
    <property type="term" value="C:nucleus"/>
    <property type="evidence" value="ECO:0007669"/>
    <property type="project" value="TreeGrafter"/>
</dbReference>
<feature type="compositionally biased region" description="Polar residues" evidence="1">
    <location>
        <begin position="105"/>
        <end position="124"/>
    </location>
</feature>
<proteinExistence type="predicted"/>
<evidence type="ECO:0000313" key="4">
    <source>
        <dbReference type="Proteomes" id="UP001219518"/>
    </source>
</evidence>
<organism evidence="3 4">
    <name type="scientific">Frankliniella fusca</name>
    <dbReference type="NCBI Taxonomy" id="407009"/>
    <lineage>
        <taxon>Eukaryota</taxon>
        <taxon>Metazoa</taxon>
        <taxon>Ecdysozoa</taxon>
        <taxon>Arthropoda</taxon>
        <taxon>Hexapoda</taxon>
        <taxon>Insecta</taxon>
        <taxon>Pterygota</taxon>
        <taxon>Neoptera</taxon>
        <taxon>Paraneoptera</taxon>
        <taxon>Thysanoptera</taxon>
        <taxon>Terebrantia</taxon>
        <taxon>Thripoidea</taxon>
        <taxon>Thripidae</taxon>
        <taxon>Frankliniella</taxon>
    </lineage>
</organism>
<feature type="compositionally biased region" description="Low complexity" evidence="1">
    <location>
        <begin position="66"/>
        <end position="80"/>
    </location>
</feature>
<dbReference type="EMBL" id="JAHWGI010000256">
    <property type="protein sequence ID" value="KAK3911257.1"/>
    <property type="molecule type" value="Genomic_DNA"/>
</dbReference>
<keyword evidence="4" id="KW-1185">Reference proteome</keyword>
<feature type="domain" description="BHLH" evidence="2">
    <location>
        <begin position="169"/>
        <end position="221"/>
    </location>
</feature>
<dbReference type="InterPro" id="IPR050359">
    <property type="entry name" value="bHLH_transcription_factors"/>
</dbReference>
<gene>
    <name evidence="3" type="ORF">KUF71_021038</name>
</gene>